<keyword evidence="1" id="KW-0808">Transferase</keyword>
<keyword evidence="5" id="KW-1185">Reference proteome</keyword>
<evidence type="ECO:0000313" key="4">
    <source>
        <dbReference type="EMBL" id="MBS8266550.1"/>
    </source>
</evidence>
<evidence type="ECO:0000256" key="2">
    <source>
        <dbReference type="ARBA" id="ARBA00023315"/>
    </source>
</evidence>
<reference evidence="4 5" key="1">
    <citation type="journal article" date="2021" name="Microorganisms">
        <title>Bacterial Dimethylsulfoniopropionate Biosynthesis in the East China Sea.</title>
        <authorList>
            <person name="Liu J."/>
            <person name="Zhang Y."/>
            <person name="Liu J."/>
            <person name="Zhong H."/>
            <person name="Williams B.T."/>
            <person name="Zheng Y."/>
            <person name="Curson A.R.J."/>
            <person name="Sun C."/>
            <person name="Sun H."/>
            <person name="Song D."/>
            <person name="Wagner Mackenzie B."/>
            <person name="Bermejo Martinez A."/>
            <person name="Todd J.D."/>
            <person name="Zhang X.H."/>
        </authorList>
    </citation>
    <scope>NUCLEOTIDE SEQUENCE [LARGE SCALE GENOMIC DNA]</scope>
    <source>
        <strain evidence="4 5">ESS08</strain>
    </source>
</reference>
<name>A0A944CP27_9BACI</name>
<evidence type="ECO:0000313" key="5">
    <source>
        <dbReference type="Proteomes" id="UP000761411"/>
    </source>
</evidence>
<dbReference type="InterPro" id="IPR016181">
    <property type="entry name" value="Acyl_CoA_acyltransferase"/>
</dbReference>
<feature type="domain" description="N-acetyltransferase" evidence="3">
    <location>
        <begin position="10"/>
        <end position="161"/>
    </location>
</feature>
<dbReference type="EMBL" id="QTKX01000003">
    <property type="protein sequence ID" value="MBS8266550.1"/>
    <property type="molecule type" value="Genomic_DNA"/>
</dbReference>
<dbReference type="Pfam" id="PF00583">
    <property type="entry name" value="Acetyltransf_1"/>
    <property type="match status" value="1"/>
</dbReference>
<dbReference type="RefSeq" id="WP_213371945.1">
    <property type="nucleotide sequence ID" value="NZ_QTKX01000003.1"/>
</dbReference>
<dbReference type="PANTHER" id="PTHR43877">
    <property type="entry name" value="AMINOALKYLPHOSPHONATE N-ACETYLTRANSFERASE-RELATED-RELATED"/>
    <property type="match status" value="1"/>
</dbReference>
<dbReference type="SUPFAM" id="SSF55729">
    <property type="entry name" value="Acyl-CoA N-acyltransferases (Nat)"/>
    <property type="match status" value="1"/>
</dbReference>
<dbReference type="GO" id="GO:0016747">
    <property type="term" value="F:acyltransferase activity, transferring groups other than amino-acyl groups"/>
    <property type="evidence" value="ECO:0007669"/>
    <property type="project" value="InterPro"/>
</dbReference>
<dbReference type="PROSITE" id="PS51186">
    <property type="entry name" value="GNAT"/>
    <property type="match status" value="1"/>
</dbReference>
<proteinExistence type="predicted"/>
<comment type="caution">
    <text evidence="4">The sequence shown here is derived from an EMBL/GenBank/DDBJ whole genome shotgun (WGS) entry which is preliminary data.</text>
</comment>
<evidence type="ECO:0000259" key="3">
    <source>
        <dbReference type="PROSITE" id="PS51186"/>
    </source>
</evidence>
<sequence length="1015" mass="114861">MDVTQLNKLIQIEKYHEGLAAGVAKMWNLSRDGWGGDTRVMTEDQVKKKEANSDNIELYLALDGEEVVGYCGLSEYKEDTGSLYIPLLNVRTDYHGHKIGKNLLLKALEKTVELGWPRLDLYTWAGNTKAVPLYKKCGFFWEDRDDSTHLMNFIPQVLNTPLLKSFFEKLDWYEHSTRLIEVKPDGIKENGFTFYEYSWQNAETSARVQFERTSRGICLIETDEFILQMKLADHEVIQEEEREFEIKIMNKGTAPLSFKADGNDNGRIKYDFVAEQMVEDESTITATFTVEKGDEPSHWRTHPTIKATVWINELECELKLGIFPINPAKIEASYSGNLSFLEKETSINVEITNNLRENAEFQLILPENEQVVLEKQTFTVEIPARGRKTLSVPLTVKQHGFYNPELTITATKADGQKLNFEQEISVAFKGLGEKFGGESKDFWHIFNGLGQINVRKRDLLMTAAKNNKKNQPFAFMTPKLGKPYSLEFTKKKPSSVTWEINDSWIDMKLSLESAEMEGLFLTQTYRLFGDGIIHTWAEVENKGEIPHPDVAFSQPVYHEFEHVYFPLDGEVVHFTENRLMEIGELDTKRITGNWYFTEGHSGPIGLAWSEGSNAGPESWQFIIEDQFGKLEPGARAVSGVITLSLGAFQNVDEIIAYAQQVPVQKKPETTSELSFNADQFVIQPDAVTDITLKTYRNSYLNGTLTIGNEIHAITAEMEKTSHSMTVQTAPLEPVSILEATYSGNGTEARLREMLLSPSGSVTAGKEDDTLIIDNGVISLKADSDFYPGIYSMEVNGHEWFDHSYPELTAKSWWNPWAGGMKTVPDGINTFSLLKENSYAEVVEVADSEGNNWTGLAITTEFKEHKQWKGVQYTQYYLMLPGVPVVGSFAEVKGNGGKNLADEVWITDMFIGGNQLTDVQISVKDSQQAHAYHAGSEEIPLLLDGDSYFTSNNSEDKFYVIPNNDADRTEAYTNKEVFQLVSRHKGEFAKSAPLFLLFDERRLTGDLLKKLRRVQF</sequence>
<dbReference type="InterPro" id="IPR050832">
    <property type="entry name" value="Bact_Acetyltransf"/>
</dbReference>
<accession>A0A944CP27</accession>
<dbReference type="AlphaFoldDB" id="A0A944CP27"/>
<dbReference type="Gene3D" id="3.40.630.30">
    <property type="match status" value="1"/>
</dbReference>
<evidence type="ECO:0000256" key="1">
    <source>
        <dbReference type="ARBA" id="ARBA00022679"/>
    </source>
</evidence>
<protein>
    <submittedName>
        <fullName evidence="4">GNAT family N-acetyltransferase</fullName>
    </submittedName>
</protein>
<dbReference type="Proteomes" id="UP000761411">
    <property type="component" value="Unassembled WGS sequence"/>
</dbReference>
<organism evidence="4 5">
    <name type="scientific">Mesobacillus boroniphilus</name>
    <dbReference type="NCBI Taxonomy" id="308892"/>
    <lineage>
        <taxon>Bacteria</taxon>
        <taxon>Bacillati</taxon>
        <taxon>Bacillota</taxon>
        <taxon>Bacilli</taxon>
        <taxon>Bacillales</taxon>
        <taxon>Bacillaceae</taxon>
        <taxon>Mesobacillus</taxon>
    </lineage>
</organism>
<keyword evidence="2" id="KW-0012">Acyltransferase</keyword>
<dbReference type="InterPro" id="IPR000182">
    <property type="entry name" value="GNAT_dom"/>
</dbReference>
<gene>
    <name evidence="4" type="ORF">DYI25_19185</name>
</gene>
<dbReference type="CDD" id="cd04301">
    <property type="entry name" value="NAT_SF"/>
    <property type="match status" value="1"/>
</dbReference>